<keyword evidence="8" id="KW-0493">Microtubule</keyword>
<keyword evidence="11" id="KW-0206">Cytoskeleton</keyword>
<dbReference type="Pfam" id="PF14050">
    <property type="entry name" value="Nudc_N"/>
    <property type="match status" value="1"/>
</dbReference>
<evidence type="ECO:0000256" key="6">
    <source>
        <dbReference type="ARBA" id="ARBA00022553"/>
    </source>
</evidence>
<evidence type="ECO:0000256" key="8">
    <source>
        <dbReference type="ARBA" id="ARBA00022701"/>
    </source>
</evidence>
<dbReference type="InterPro" id="IPR037898">
    <property type="entry name" value="NudC_fam"/>
</dbReference>
<feature type="compositionally biased region" description="Basic and acidic residues" evidence="15">
    <location>
        <begin position="67"/>
        <end position="97"/>
    </location>
</feature>
<dbReference type="Pfam" id="PF16273">
    <property type="entry name" value="NuDC"/>
    <property type="match status" value="1"/>
</dbReference>
<keyword evidence="18" id="KW-1185">Reference proteome</keyword>
<dbReference type="AlphaFoldDB" id="A0A7K9K2Y6"/>
<evidence type="ECO:0000313" key="17">
    <source>
        <dbReference type="EMBL" id="NXH44522.1"/>
    </source>
</evidence>
<evidence type="ECO:0000256" key="2">
    <source>
        <dbReference type="ARBA" id="ARBA00004214"/>
    </source>
</evidence>
<dbReference type="InterPro" id="IPR025934">
    <property type="entry name" value="NudC_N_dom"/>
</dbReference>
<dbReference type="GO" id="GO:0005819">
    <property type="term" value="C:spindle"/>
    <property type="evidence" value="ECO:0007669"/>
    <property type="project" value="UniProtKB-SubCell"/>
</dbReference>
<evidence type="ECO:0000256" key="7">
    <source>
        <dbReference type="ARBA" id="ARBA00022618"/>
    </source>
</evidence>
<dbReference type="GO" id="GO:0030496">
    <property type="term" value="C:midbody"/>
    <property type="evidence" value="ECO:0007669"/>
    <property type="project" value="UniProtKB-SubCell"/>
</dbReference>
<name>A0A7K9K2Y6_9PASE</name>
<dbReference type="Pfam" id="PF04969">
    <property type="entry name" value="CS"/>
    <property type="match status" value="1"/>
</dbReference>
<proteinExistence type="inferred from homology"/>
<feature type="non-terminal residue" evidence="17">
    <location>
        <position position="343"/>
    </location>
</feature>
<dbReference type="SUPFAM" id="SSF49764">
    <property type="entry name" value="HSP20-like chaperones"/>
    <property type="match status" value="1"/>
</dbReference>
<evidence type="ECO:0000256" key="13">
    <source>
        <dbReference type="ARBA" id="ARBA00030427"/>
    </source>
</evidence>
<evidence type="ECO:0000256" key="12">
    <source>
        <dbReference type="ARBA" id="ARBA00023306"/>
    </source>
</evidence>
<protein>
    <recommendedName>
        <fullName evidence="4">Nuclear migration protein nudC</fullName>
    </recommendedName>
    <alternativeName>
        <fullName evidence="13">Nuclear distribution protein C homolog</fullName>
    </alternativeName>
</protein>
<dbReference type="GO" id="GO:0051656">
    <property type="term" value="P:establishment of organelle localization"/>
    <property type="evidence" value="ECO:0007669"/>
    <property type="project" value="UniProtKB-ARBA"/>
</dbReference>
<evidence type="ECO:0000256" key="11">
    <source>
        <dbReference type="ARBA" id="ARBA00023212"/>
    </source>
</evidence>
<keyword evidence="7" id="KW-0132">Cell division</keyword>
<evidence type="ECO:0000256" key="9">
    <source>
        <dbReference type="ARBA" id="ARBA00022776"/>
    </source>
</evidence>
<evidence type="ECO:0000256" key="15">
    <source>
        <dbReference type="SAM" id="MobiDB-lite"/>
    </source>
</evidence>
<keyword evidence="5" id="KW-0963">Cytoplasm</keyword>
<comment type="caution">
    <text evidence="17">The sequence shown here is derived from an EMBL/GenBank/DDBJ whole genome shotgun (WGS) entry which is preliminary data.</text>
</comment>
<dbReference type="InterPro" id="IPR008978">
    <property type="entry name" value="HSP20-like_chaperone"/>
</dbReference>
<evidence type="ECO:0000256" key="14">
    <source>
        <dbReference type="ARBA" id="ARBA00046142"/>
    </source>
</evidence>
<dbReference type="Proteomes" id="UP000523279">
    <property type="component" value="Unassembled WGS sequence"/>
</dbReference>
<dbReference type="GO" id="GO:0005737">
    <property type="term" value="C:cytoplasm"/>
    <property type="evidence" value="ECO:0007669"/>
    <property type="project" value="TreeGrafter"/>
</dbReference>
<evidence type="ECO:0000256" key="4">
    <source>
        <dbReference type="ARBA" id="ARBA00017641"/>
    </source>
</evidence>
<evidence type="ECO:0000256" key="1">
    <source>
        <dbReference type="ARBA" id="ARBA00004186"/>
    </source>
</evidence>
<dbReference type="PANTHER" id="PTHR12356:SF3">
    <property type="entry name" value="NUCLEAR MIGRATION PROTEIN NUDC"/>
    <property type="match status" value="1"/>
</dbReference>
<accession>A0A7K9K2Y6</accession>
<evidence type="ECO:0000256" key="3">
    <source>
        <dbReference type="ARBA" id="ARBA00010513"/>
    </source>
</evidence>
<dbReference type="GO" id="GO:0051301">
    <property type="term" value="P:cell division"/>
    <property type="evidence" value="ECO:0007669"/>
    <property type="project" value="UniProtKB-KW"/>
</dbReference>
<evidence type="ECO:0000313" key="18">
    <source>
        <dbReference type="Proteomes" id="UP000523279"/>
    </source>
</evidence>
<dbReference type="PANTHER" id="PTHR12356">
    <property type="entry name" value="NUCLEAR MOVEMENT PROTEIN NUDC"/>
    <property type="match status" value="1"/>
</dbReference>
<dbReference type="InterPro" id="IPR032572">
    <property type="entry name" value="NuDC"/>
</dbReference>
<keyword evidence="12" id="KW-0131">Cell cycle</keyword>
<sequence>MGLSAEEAAEQEDRFDGMLLAMAQQHQGGVRELVNTFFSFLRRKTDFFTGGEDGVAEKLITEAFRHHDKLAQKERRERKARQEAERRDKAERARLAREGQQGQQPREPRIKELTDEEAERLQLEINQQKKEAQAQGNGVPVKPSEEEGESSDSNKQGTDDEEEDEKDKGKLKPNSGNGADLPNYRWTQTLSELDLAVPFKVSFRLKGKDVVVDIQRRRLKVGLKGHPPVIDGELFNEVKVEESSWLIEDGKTVTVHLEKINKMEWWNKLVSTDPEINTKKINPENSKLSDLDSETRSMVEKMMYDQRQKSMGLPTSDEQKKQDILKKFMEQHPEMDFSKAKFN</sequence>
<comment type="function">
    <text evidence="14">Plays a role in neurogenesis and neuronal migration. Necessary for correct formation of mitotic spindles and chromosome separation during mitosis. Necessary for cytokinesis and cell proliferation.</text>
</comment>
<dbReference type="PROSITE" id="PS51203">
    <property type="entry name" value="CS"/>
    <property type="match status" value="1"/>
</dbReference>
<dbReference type="GO" id="GO:0006457">
    <property type="term" value="P:protein folding"/>
    <property type="evidence" value="ECO:0007669"/>
    <property type="project" value="TreeGrafter"/>
</dbReference>
<evidence type="ECO:0000256" key="5">
    <source>
        <dbReference type="ARBA" id="ARBA00022490"/>
    </source>
</evidence>
<dbReference type="GO" id="GO:0051082">
    <property type="term" value="F:unfolded protein binding"/>
    <property type="evidence" value="ECO:0007669"/>
    <property type="project" value="TreeGrafter"/>
</dbReference>
<evidence type="ECO:0000256" key="10">
    <source>
        <dbReference type="ARBA" id="ARBA00023054"/>
    </source>
</evidence>
<dbReference type="Gene3D" id="2.60.40.790">
    <property type="match status" value="1"/>
</dbReference>
<gene>
    <name evidence="17" type="primary">Nudc</name>
    <name evidence="17" type="ORF">DICEXI_R05255</name>
</gene>
<feature type="domain" description="CS" evidence="16">
    <location>
        <begin position="179"/>
        <end position="270"/>
    </location>
</feature>
<comment type="similarity">
    <text evidence="3">Belongs to the nudC family.</text>
</comment>
<evidence type="ECO:0000259" key="16">
    <source>
        <dbReference type="PROSITE" id="PS51203"/>
    </source>
</evidence>
<feature type="region of interest" description="Disordered" evidence="15">
    <location>
        <begin position="67"/>
        <end position="111"/>
    </location>
</feature>
<keyword evidence="10" id="KW-0175">Coiled coil</keyword>
<organism evidence="17 18">
    <name type="scientific">Dicaeum eximium</name>
    <dbReference type="NCBI Taxonomy" id="667154"/>
    <lineage>
        <taxon>Eukaryota</taxon>
        <taxon>Metazoa</taxon>
        <taxon>Chordata</taxon>
        <taxon>Craniata</taxon>
        <taxon>Vertebrata</taxon>
        <taxon>Euteleostomi</taxon>
        <taxon>Archelosauria</taxon>
        <taxon>Archosauria</taxon>
        <taxon>Dinosauria</taxon>
        <taxon>Saurischia</taxon>
        <taxon>Theropoda</taxon>
        <taxon>Coelurosauria</taxon>
        <taxon>Aves</taxon>
        <taxon>Neognathae</taxon>
        <taxon>Neoaves</taxon>
        <taxon>Telluraves</taxon>
        <taxon>Australaves</taxon>
        <taxon>Passeriformes</taxon>
        <taxon>Passeroidea</taxon>
        <taxon>Dicaeidae</taxon>
        <taxon>Dicaeum</taxon>
    </lineage>
</organism>
<comment type="subcellular location">
    <subcellularLocation>
        <location evidence="1">Cytoplasm</location>
        <location evidence="1">Cytoskeleton</location>
        <location evidence="1">Spindle</location>
    </subcellularLocation>
    <subcellularLocation>
        <location evidence="2">Midbody</location>
    </subcellularLocation>
</comment>
<dbReference type="FunFam" id="2.60.40.790:FF:000001">
    <property type="entry name" value="Nuclear migration protein nudC"/>
    <property type="match status" value="1"/>
</dbReference>
<keyword evidence="9" id="KW-0498">Mitosis</keyword>
<dbReference type="InterPro" id="IPR007052">
    <property type="entry name" value="CS_dom"/>
</dbReference>
<dbReference type="EMBL" id="VWZP01006012">
    <property type="protein sequence ID" value="NXH44522.1"/>
    <property type="molecule type" value="Genomic_DNA"/>
</dbReference>
<dbReference type="CDD" id="cd06492">
    <property type="entry name" value="p23_mNUDC_like"/>
    <property type="match status" value="1"/>
</dbReference>
<reference evidence="17 18" key="1">
    <citation type="submission" date="2019-09" db="EMBL/GenBank/DDBJ databases">
        <title>Bird 10,000 Genomes (B10K) Project - Family phase.</title>
        <authorList>
            <person name="Zhang G."/>
        </authorList>
    </citation>
    <scope>NUCLEOTIDE SEQUENCE [LARGE SCALE GENOMIC DNA]</scope>
    <source>
        <strain evidence="17">B10K-DU-001-34</strain>
        <tissue evidence="17">Muscle</tissue>
    </source>
</reference>
<feature type="non-terminal residue" evidence="17">
    <location>
        <position position="1"/>
    </location>
</feature>
<keyword evidence="6" id="KW-0597">Phosphoprotein</keyword>
<dbReference type="GO" id="GO:0005874">
    <property type="term" value="C:microtubule"/>
    <property type="evidence" value="ECO:0007669"/>
    <property type="project" value="UniProtKB-KW"/>
</dbReference>
<feature type="region of interest" description="Disordered" evidence="15">
    <location>
        <begin position="129"/>
        <end position="183"/>
    </location>
</feature>